<dbReference type="GO" id="GO:0003700">
    <property type="term" value="F:DNA-binding transcription factor activity"/>
    <property type="evidence" value="ECO:0007669"/>
    <property type="project" value="InterPro"/>
</dbReference>
<dbReference type="EMBL" id="JABBJJ010000098">
    <property type="protein sequence ID" value="NMO17427.1"/>
    <property type="molecule type" value="Genomic_DNA"/>
</dbReference>
<dbReference type="GO" id="GO:0006352">
    <property type="term" value="P:DNA-templated transcription initiation"/>
    <property type="evidence" value="ECO:0007669"/>
    <property type="project" value="InterPro"/>
</dbReference>
<dbReference type="Proteomes" id="UP000518300">
    <property type="component" value="Unassembled WGS sequence"/>
</dbReference>
<keyword evidence="2" id="KW-1185">Reference proteome</keyword>
<name>A0A848LI84_9BACT</name>
<proteinExistence type="predicted"/>
<organism evidence="1 2">
    <name type="scientific">Pyxidicoccus fallax</name>
    <dbReference type="NCBI Taxonomy" id="394095"/>
    <lineage>
        <taxon>Bacteria</taxon>
        <taxon>Pseudomonadati</taxon>
        <taxon>Myxococcota</taxon>
        <taxon>Myxococcia</taxon>
        <taxon>Myxococcales</taxon>
        <taxon>Cystobacterineae</taxon>
        <taxon>Myxococcaceae</taxon>
        <taxon>Pyxidicoccus</taxon>
    </lineage>
</organism>
<reference evidence="1 2" key="1">
    <citation type="submission" date="2020-04" db="EMBL/GenBank/DDBJ databases">
        <title>Draft genome of Pyxidicoccus fallax type strain.</title>
        <authorList>
            <person name="Whitworth D.E."/>
        </authorList>
    </citation>
    <scope>NUCLEOTIDE SEQUENCE [LARGE SCALE GENOMIC DNA]</scope>
    <source>
        <strain evidence="1 2">DSM 14698</strain>
    </source>
</reference>
<dbReference type="InterPro" id="IPR013325">
    <property type="entry name" value="RNA_pol_sigma_r2"/>
</dbReference>
<sequence>MSFPTQEEELALHERVLKRDPVAPTDVFQVFMDPILSALGRKEGREREDAYDSIIDVLFSYLANPERYLSQKGRLSTYLTQAAKKRLLDRYRSTEARQRREQEFGDAFELGARSPNDALEISVEARRAVVRLEQSALGEGDRALLGLVLQGERSTLVMAEAIGLASLPEDDRRREVKRHRDRLMKWLARLGKEDSDDES</sequence>
<dbReference type="SUPFAM" id="SSF88946">
    <property type="entry name" value="Sigma2 domain of RNA polymerase sigma factors"/>
    <property type="match status" value="1"/>
</dbReference>
<comment type="caution">
    <text evidence="1">The sequence shown here is derived from an EMBL/GenBank/DDBJ whole genome shotgun (WGS) entry which is preliminary data.</text>
</comment>
<protein>
    <submittedName>
        <fullName evidence="1">Sigma-70 family RNA polymerase sigma factor</fullName>
    </submittedName>
</protein>
<gene>
    <name evidence="1" type="ORF">HG543_21550</name>
</gene>
<dbReference type="RefSeq" id="WP_169346707.1">
    <property type="nucleotide sequence ID" value="NZ_JABBJJ010000098.1"/>
</dbReference>
<evidence type="ECO:0000313" key="2">
    <source>
        <dbReference type="Proteomes" id="UP000518300"/>
    </source>
</evidence>
<accession>A0A848LI84</accession>
<dbReference type="AlphaFoldDB" id="A0A848LI84"/>
<dbReference type="Gene3D" id="1.10.1740.10">
    <property type="match status" value="1"/>
</dbReference>
<evidence type="ECO:0000313" key="1">
    <source>
        <dbReference type="EMBL" id="NMO17427.1"/>
    </source>
</evidence>